<evidence type="ECO:0000256" key="4">
    <source>
        <dbReference type="ARBA" id="ARBA00022967"/>
    </source>
</evidence>
<feature type="domain" description="ABC transporter" evidence="6">
    <location>
        <begin position="5"/>
        <end position="243"/>
    </location>
</feature>
<organism evidence="7 8">
    <name type="scientific">Sandaracinobacter neustonicus</name>
    <dbReference type="NCBI Taxonomy" id="1715348"/>
    <lineage>
        <taxon>Bacteria</taxon>
        <taxon>Pseudomonadati</taxon>
        <taxon>Pseudomonadota</taxon>
        <taxon>Alphaproteobacteria</taxon>
        <taxon>Sphingomonadales</taxon>
        <taxon>Sphingosinicellaceae</taxon>
        <taxon>Sandaracinobacter</taxon>
    </lineage>
</organism>
<keyword evidence="2" id="KW-0547">Nucleotide-binding</keyword>
<dbReference type="PANTHER" id="PTHR42794:SF1">
    <property type="entry name" value="HEMIN IMPORT ATP-BINDING PROTEIN HMUV"/>
    <property type="match status" value="1"/>
</dbReference>
<sequence length="264" mass="27848">MAMILSVENLCVTRGGGTLLDRLSLSLEPGSITVLAGPNGAGKSTLLETLAGDLPPTAGQIRLDGQRITDLSLPRRAELRTMLRQQSLIAFDFAVTEVVAMGLHPHGISADSPHGRALIAEALADMDLSAFADRSATRLSGGEGQRVHIARSLVQLRAGEQRSLLLLDEPTTGLDYRHQLALLQVLKAEAQAGATIIASLHDLPLACRLATRLLLLARGTLLADVPPEQLDPALVADVYAIDPAEAALLLGLGRSPLPLRLAAE</sequence>
<dbReference type="InterPro" id="IPR003439">
    <property type="entry name" value="ABC_transporter-like_ATP-bd"/>
</dbReference>
<evidence type="ECO:0000256" key="2">
    <source>
        <dbReference type="ARBA" id="ARBA00022741"/>
    </source>
</evidence>
<evidence type="ECO:0000256" key="1">
    <source>
        <dbReference type="ARBA" id="ARBA00022448"/>
    </source>
</evidence>
<dbReference type="SUPFAM" id="SSF52540">
    <property type="entry name" value="P-loop containing nucleoside triphosphate hydrolases"/>
    <property type="match status" value="1"/>
</dbReference>
<keyword evidence="3 7" id="KW-0067">ATP-binding</keyword>
<dbReference type="Proteomes" id="UP000319897">
    <property type="component" value="Unassembled WGS sequence"/>
</dbReference>
<dbReference type="AlphaFoldDB" id="A0A501XRF0"/>
<accession>A0A501XRF0</accession>
<dbReference type="GO" id="GO:0016887">
    <property type="term" value="F:ATP hydrolysis activity"/>
    <property type="evidence" value="ECO:0007669"/>
    <property type="project" value="InterPro"/>
</dbReference>
<dbReference type="SMART" id="SM00382">
    <property type="entry name" value="AAA"/>
    <property type="match status" value="1"/>
</dbReference>
<reference evidence="7 8" key="1">
    <citation type="submission" date="2019-06" db="EMBL/GenBank/DDBJ databases">
        <authorList>
            <person name="Lee I."/>
            <person name="Jang G.I."/>
            <person name="Hwang C.Y."/>
        </authorList>
    </citation>
    <scope>NUCLEOTIDE SEQUENCE [LARGE SCALE GENOMIC DNA]</scope>
    <source>
        <strain evidence="7 8">PAMC 28131</strain>
    </source>
</reference>
<dbReference type="EMBL" id="VFSU01000017">
    <property type="protein sequence ID" value="TPE62687.1"/>
    <property type="molecule type" value="Genomic_DNA"/>
</dbReference>
<proteinExistence type="predicted"/>
<keyword evidence="1" id="KW-0813">Transport</keyword>
<evidence type="ECO:0000256" key="5">
    <source>
        <dbReference type="ARBA" id="ARBA00037066"/>
    </source>
</evidence>
<evidence type="ECO:0000313" key="7">
    <source>
        <dbReference type="EMBL" id="TPE62687.1"/>
    </source>
</evidence>
<evidence type="ECO:0000256" key="3">
    <source>
        <dbReference type="ARBA" id="ARBA00022840"/>
    </source>
</evidence>
<keyword evidence="4" id="KW-1278">Translocase</keyword>
<dbReference type="Pfam" id="PF00005">
    <property type="entry name" value="ABC_tran"/>
    <property type="match status" value="1"/>
</dbReference>
<gene>
    <name evidence="7" type="ORF">FJQ54_05750</name>
</gene>
<dbReference type="GO" id="GO:0005524">
    <property type="term" value="F:ATP binding"/>
    <property type="evidence" value="ECO:0007669"/>
    <property type="project" value="UniProtKB-KW"/>
</dbReference>
<protein>
    <submittedName>
        <fullName evidence="7">ATP-binding cassette domain-containing protein</fullName>
    </submittedName>
</protein>
<dbReference type="InterPro" id="IPR027417">
    <property type="entry name" value="P-loop_NTPase"/>
</dbReference>
<keyword evidence="8" id="KW-1185">Reference proteome</keyword>
<dbReference type="PANTHER" id="PTHR42794">
    <property type="entry name" value="HEMIN IMPORT ATP-BINDING PROTEIN HMUV"/>
    <property type="match status" value="1"/>
</dbReference>
<comment type="caution">
    <text evidence="7">The sequence shown here is derived from an EMBL/GenBank/DDBJ whole genome shotgun (WGS) entry which is preliminary data.</text>
</comment>
<comment type="function">
    <text evidence="5">Part of the ABC transporter complex HmuTUV involved in hemin import. Responsible for energy coupling to the transport system.</text>
</comment>
<evidence type="ECO:0000313" key="8">
    <source>
        <dbReference type="Proteomes" id="UP000319897"/>
    </source>
</evidence>
<evidence type="ECO:0000259" key="6">
    <source>
        <dbReference type="PROSITE" id="PS50893"/>
    </source>
</evidence>
<dbReference type="InterPro" id="IPR003593">
    <property type="entry name" value="AAA+_ATPase"/>
</dbReference>
<dbReference type="Gene3D" id="3.40.50.300">
    <property type="entry name" value="P-loop containing nucleotide triphosphate hydrolases"/>
    <property type="match status" value="1"/>
</dbReference>
<name>A0A501XRF0_9SPHN</name>
<dbReference type="PROSITE" id="PS50893">
    <property type="entry name" value="ABC_TRANSPORTER_2"/>
    <property type="match status" value="1"/>
</dbReference>